<feature type="region of interest" description="Disordered" evidence="1">
    <location>
        <begin position="26"/>
        <end position="88"/>
    </location>
</feature>
<keyword evidence="2" id="KW-0732">Signal</keyword>
<dbReference type="AlphaFoldDB" id="A0A0J0XE06"/>
<reference evidence="3 4" key="1">
    <citation type="submission" date="2015-03" db="EMBL/GenBank/DDBJ databases">
        <title>Genomics and transcriptomics of the oil-accumulating basidiomycete yeast T. oleaginosus allow insights into substrate utilization and the diverse evolutionary trajectories of mating systems in fungi.</title>
        <authorList>
            <consortium name="DOE Joint Genome Institute"/>
            <person name="Kourist R."/>
            <person name="Kracht O."/>
            <person name="Bracharz F."/>
            <person name="Lipzen A."/>
            <person name="Nolan M."/>
            <person name="Ohm R."/>
            <person name="Grigoriev I."/>
            <person name="Sun S."/>
            <person name="Heitman J."/>
            <person name="Bruck T."/>
            <person name="Nowrousian M."/>
        </authorList>
    </citation>
    <scope>NUCLEOTIDE SEQUENCE [LARGE SCALE GENOMIC DNA]</scope>
    <source>
        <strain evidence="3 4">IBC0246</strain>
    </source>
</reference>
<feature type="signal peptide" evidence="2">
    <location>
        <begin position="1"/>
        <end position="26"/>
    </location>
</feature>
<evidence type="ECO:0000256" key="2">
    <source>
        <dbReference type="SAM" id="SignalP"/>
    </source>
</evidence>
<feature type="chain" id="PRO_5005245352" description="Secreted protein" evidence="2">
    <location>
        <begin position="27"/>
        <end position="88"/>
    </location>
</feature>
<proteinExistence type="predicted"/>
<feature type="compositionally biased region" description="Basic residues" evidence="1">
    <location>
        <begin position="32"/>
        <end position="49"/>
    </location>
</feature>
<evidence type="ECO:0000313" key="4">
    <source>
        <dbReference type="Proteomes" id="UP000053611"/>
    </source>
</evidence>
<keyword evidence="4" id="KW-1185">Reference proteome</keyword>
<protein>
    <recommendedName>
        <fullName evidence="5">Secreted protein</fullName>
    </recommendedName>
</protein>
<evidence type="ECO:0008006" key="5">
    <source>
        <dbReference type="Google" id="ProtNLM"/>
    </source>
</evidence>
<sequence length="88" mass="9223">MGGMGGGVRVIAFQARLLFWCGSVGAYEHGNRPKTKSTGKSHARTRARKGAWEGGGGGPRSEERRNREAAESRASAHPAACSLQPAAC</sequence>
<dbReference type="EMBL" id="KQ087262">
    <property type="protein sequence ID" value="KLT39326.1"/>
    <property type="molecule type" value="Genomic_DNA"/>
</dbReference>
<organism evidence="3 4">
    <name type="scientific">Cutaneotrichosporon oleaginosum</name>
    <dbReference type="NCBI Taxonomy" id="879819"/>
    <lineage>
        <taxon>Eukaryota</taxon>
        <taxon>Fungi</taxon>
        <taxon>Dikarya</taxon>
        <taxon>Basidiomycota</taxon>
        <taxon>Agaricomycotina</taxon>
        <taxon>Tremellomycetes</taxon>
        <taxon>Trichosporonales</taxon>
        <taxon>Trichosporonaceae</taxon>
        <taxon>Cutaneotrichosporon</taxon>
    </lineage>
</organism>
<dbReference type="Proteomes" id="UP000053611">
    <property type="component" value="Unassembled WGS sequence"/>
</dbReference>
<evidence type="ECO:0000256" key="1">
    <source>
        <dbReference type="SAM" id="MobiDB-lite"/>
    </source>
</evidence>
<accession>A0A0J0XE06</accession>
<evidence type="ECO:0000313" key="3">
    <source>
        <dbReference type="EMBL" id="KLT39326.1"/>
    </source>
</evidence>
<name>A0A0J0XE06_9TREE</name>
<feature type="compositionally biased region" description="Basic and acidic residues" evidence="1">
    <location>
        <begin position="60"/>
        <end position="71"/>
    </location>
</feature>
<gene>
    <name evidence="3" type="ORF">CC85DRAFT_197767</name>
</gene>